<evidence type="ECO:0000313" key="9">
    <source>
        <dbReference type="Ensembl" id="ENSDLAP00005076701.1"/>
    </source>
</evidence>
<feature type="domain" description="Ig-like" evidence="8">
    <location>
        <begin position="579"/>
        <end position="657"/>
    </location>
</feature>
<dbReference type="Pfam" id="PF13895">
    <property type="entry name" value="Ig_2"/>
    <property type="match status" value="3"/>
</dbReference>
<evidence type="ECO:0000256" key="6">
    <source>
        <dbReference type="SAM" id="Phobius"/>
    </source>
</evidence>
<evidence type="ECO:0000256" key="3">
    <source>
        <dbReference type="ARBA" id="ARBA00045430"/>
    </source>
</evidence>
<dbReference type="PANTHER" id="PTHR46013">
    <property type="entry name" value="VASCULAR CELL ADHESION MOLECULE 1"/>
    <property type="match status" value="1"/>
</dbReference>
<feature type="transmembrane region" description="Helical" evidence="6">
    <location>
        <begin position="666"/>
        <end position="688"/>
    </location>
</feature>
<dbReference type="Pfam" id="PF13927">
    <property type="entry name" value="Ig_3"/>
    <property type="match status" value="2"/>
</dbReference>
<dbReference type="AlphaFoldDB" id="A0A8P4GDP8"/>
<evidence type="ECO:0000256" key="1">
    <source>
        <dbReference type="ARBA" id="ARBA00040106"/>
    </source>
</evidence>
<keyword evidence="6" id="KW-0812">Transmembrane</keyword>
<dbReference type="Ensembl" id="ENSDLAT00005082152.1">
    <property type="protein sequence ID" value="ENSDLAP00005076701.1"/>
    <property type="gene ID" value="ENSDLAG00005013598.2"/>
</dbReference>
<dbReference type="InterPro" id="IPR022409">
    <property type="entry name" value="PKD/Chitinase_dom"/>
</dbReference>
<keyword evidence="10" id="KW-1185">Reference proteome</keyword>
<dbReference type="SMART" id="SM00409">
    <property type="entry name" value="IG"/>
    <property type="match status" value="6"/>
</dbReference>
<feature type="compositionally biased region" description="Basic and acidic residues" evidence="5">
    <location>
        <begin position="695"/>
        <end position="710"/>
    </location>
</feature>
<dbReference type="SUPFAM" id="SSF48726">
    <property type="entry name" value="Immunoglobulin"/>
    <property type="match status" value="6"/>
</dbReference>
<keyword evidence="6" id="KW-1133">Transmembrane helix</keyword>
<organism evidence="9 10">
    <name type="scientific">Dicentrarchus labrax</name>
    <name type="common">European seabass</name>
    <name type="synonym">Morone labrax</name>
    <dbReference type="NCBI Taxonomy" id="13489"/>
    <lineage>
        <taxon>Eukaryota</taxon>
        <taxon>Metazoa</taxon>
        <taxon>Chordata</taxon>
        <taxon>Craniata</taxon>
        <taxon>Vertebrata</taxon>
        <taxon>Euteleostomi</taxon>
        <taxon>Actinopterygii</taxon>
        <taxon>Neopterygii</taxon>
        <taxon>Teleostei</taxon>
        <taxon>Neoteleostei</taxon>
        <taxon>Acanthomorphata</taxon>
        <taxon>Eupercaria</taxon>
        <taxon>Moronidae</taxon>
        <taxon>Dicentrarchus</taxon>
    </lineage>
</organism>
<dbReference type="SMART" id="SM00408">
    <property type="entry name" value="IGc2"/>
    <property type="match status" value="5"/>
</dbReference>
<reference evidence="9" key="1">
    <citation type="submission" date="2025-08" db="UniProtKB">
        <authorList>
            <consortium name="Ensembl"/>
        </authorList>
    </citation>
    <scope>IDENTIFICATION</scope>
</reference>
<keyword evidence="7" id="KW-0732">Signal</keyword>
<dbReference type="SMART" id="SM00089">
    <property type="entry name" value="PKD"/>
    <property type="match status" value="1"/>
</dbReference>
<dbReference type="Proteomes" id="UP000694389">
    <property type="component" value="Unassembled WGS sequence"/>
</dbReference>
<feature type="region of interest" description="Disordered" evidence="5">
    <location>
        <begin position="695"/>
        <end position="716"/>
    </location>
</feature>
<feature type="region of interest" description="Disordered" evidence="5">
    <location>
        <begin position="765"/>
        <end position="790"/>
    </location>
</feature>
<sequence length="790" mass="87350">MRGAAMSLSAAASGFVVFLLSVSVVQSQNGWGVTYTSTEICALKGSTVDISCTYIYPSRINDHDTEVEESFWFTKMNGNEFVDLRTDSEYSGRVQYICGNNDCTLRITDLRESDSAEYKFRFITNQHNGKYTGSPGVTLSVTVTYSDLQVQVSRSQVYESYDWAELKCHSSCRRPDHLHYVWYKNGQKTWRGTSSYSVSVYPADSYSCAVEGYEKSPSPPVYASRVATVSLSPSGEIVEGSSVTLSCTRYVPATTYTWYKKIGNRHLQPPSKEPQFVFRSIQSSDSGEYYCTTGLGRTSEYISINVKYAPRVSSVSVSPSGEIVEGSSVTLTCSSDANPAATYTWYKKNGNRYLQPLSKEPQLVFRSIQSSDSGEYYCTAVNKLGRTYNYISINVKYASRVPSVSVSPSGEIVEGSSVNLTCSSDANPAANYTWYKKNQTLFQGPEGIHHFTSISSEDRGIYHCKSENQYGQIMSPPLSVDVQYAPRVPSVSVSPSGEIVEGSSVTLTCSSDANPAATYTWYKRNGNRYLQPLSKERQLVFRSIQSSDSGEYNCTAENKLGIATSKYISINVKYAPRVPSVSVSPSGEIVEGSSVTLTCSSDANPAANYTWYKEDEDSPKASGQNFTITYVRPEHSGNYYCEAQNRRGCHNSTLHLTVVAGAGGKLAAAGTITVVLLAIISLSVFLWIRKKRASKEPSDPEERADNREQLRIGQPEEQEDLQYASVHFSTKQADPLYSNIRAGRPLRHMEQQEVIEYAAVSFNRASTAPRTRGQETREDPAALYSTVNRT</sequence>
<evidence type="ECO:0000256" key="5">
    <source>
        <dbReference type="SAM" id="MobiDB-lite"/>
    </source>
</evidence>
<name>A0A8P4GDP8_DICLA</name>
<proteinExistence type="predicted"/>
<dbReference type="InterPro" id="IPR007110">
    <property type="entry name" value="Ig-like_dom"/>
</dbReference>
<feature type="domain" description="Ig-like" evidence="8">
    <location>
        <begin position="310"/>
        <end position="394"/>
    </location>
</feature>
<keyword evidence="6" id="KW-0472">Membrane</keyword>
<reference evidence="9" key="2">
    <citation type="submission" date="2025-09" db="UniProtKB">
        <authorList>
            <consortium name="Ensembl"/>
        </authorList>
    </citation>
    <scope>IDENTIFICATION</scope>
</reference>
<comment type="function">
    <text evidence="3">Most highly expressed siglec (sialic acid-binding immunoglobulin-like lectin) on B-cells that plays a role in various aspects of B-cell biology including differentiation, antigen presentation, and trafficking to bone marrow. Binds to alpha 2,6-linked sialic acid residues of surface molecules such as CD22 itself, CD45 and IgM in a cis configuration. Can also bind to ligands on other cells as an adhesion molecule in a trans configuration. Acts as an inhibitory coreceptor on the surface of B-cells and inhibits B-cell receptor induced signaling, characterized by inhibition of the calcium mobilization and cellular activation. Mechanistically, the immunoreceptor tyrosine-based inhibitory motif domain is phosphorylated by the Src kinase LYN, which in turn leads to the recruitment of the protein tyrosine phosphatase 1/PTPN6, leading to the negative regulation of BCR signaling. If this negative signaling from is of sufficient strength, apoptosis of the B-cell can be induced.</text>
</comment>
<feature type="signal peptide" evidence="7">
    <location>
        <begin position="1"/>
        <end position="27"/>
    </location>
</feature>
<feature type="domain" description="Ig-like" evidence="8">
    <location>
        <begin position="135"/>
        <end position="218"/>
    </location>
</feature>
<feature type="domain" description="Ig-like" evidence="8">
    <location>
        <begin position="219"/>
        <end position="303"/>
    </location>
</feature>
<feature type="chain" id="PRO_5035788951" description="B-cell receptor CD22" evidence="7">
    <location>
        <begin position="28"/>
        <end position="790"/>
    </location>
</feature>
<dbReference type="Pfam" id="PF24518">
    <property type="entry name" value="Ig_CD22"/>
    <property type="match status" value="1"/>
</dbReference>
<dbReference type="GeneTree" id="ENSGT01010000222294"/>
<evidence type="ECO:0000313" key="10">
    <source>
        <dbReference type="Proteomes" id="UP000694389"/>
    </source>
</evidence>
<dbReference type="Gene3D" id="2.60.40.10">
    <property type="entry name" value="Immunoglobulins"/>
    <property type="match status" value="6"/>
</dbReference>
<dbReference type="PANTHER" id="PTHR46013:SF4">
    <property type="entry name" value="B-CELL RECEPTOR CD22-RELATED"/>
    <property type="match status" value="1"/>
</dbReference>
<feature type="domain" description="Ig-like" evidence="8">
    <location>
        <begin position="489"/>
        <end position="569"/>
    </location>
</feature>
<dbReference type="InterPro" id="IPR013783">
    <property type="entry name" value="Ig-like_fold"/>
</dbReference>
<dbReference type="PROSITE" id="PS50835">
    <property type="entry name" value="IG_LIKE"/>
    <property type="match status" value="6"/>
</dbReference>
<evidence type="ECO:0000256" key="4">
    <source>
        <dbReference type="ARBA" id="ARBA00046458"/>
    </source>
</evidence>
<evidence type="ECO:0000256" key="7">
    <source>
        <dbReference type="SAM" id="SignalP"/>
    </source>
</evidence>
<dbReference type="InterPro" id="IPR036179">
    <property type="entry name" value="Ig-like_dom_sf"/>
</dbReference>
<evidence type="ECO:0000256" key="2">
    <source>
        <dbReference type="ARBA" id="ARBA00041781"/>
    </source>
</evidence>
<comment type="subunit">
    <text evidence="4">Predominantly monomer of isoform CD22-beta. Also found as heterodimer of isoform CD22-beta and a shorter isoform. Interacts with PTPN6/SHP-1, LYN, SYK, PIK3R1/PIK3R2 and PLCG1 upon phosphorylation. Interacts with GRB2, INPP5D and SHC1 upon phosphorylation. May form a complex with INPP5D/SHIP, GRB2 and SHC1.</text>
</comment>
<protein>
    <recommendedName>
        <fullName evidence="1">B-cell receptor CD22</fullName>
    </recommendedName>
    <alternativeName>
        <fullName evidence="2">Sialic acid-binding Ig-like lectin 2</fullName>
    </alternativeName>
</protein>
<dbReference type="InterPro" id="IPR056386">
    <property type="entry name" value="Ig_CD22"/>
</dbReference>
<dbReference type="CDD" id="cd00096">
    <property type="entry name" value="Ig"/>
    <property type="match status" value="2"/>
</dbReference>
<accession>A0A8P4GDP8</accession>
<feature type="domain" description="Ig-like" evidence="8">
    <location>
        <begin position="402"/>
        <end position="479"/>
    </location>
</feature>
<dbReference type="InterPro" id="IPR003598">
    <property type="entry name" value="Ig_sub2"/>
</dbReference>
<evidence type="ECO:0000259" key="8">
    <source>
        <dbReference type="PROSITE" id="PS50835"/>
    </source>
</evidence>
<dbReference type="InterPro" id="IPR003599">
    <property type="entry name" value="Ig_sub"/>
</dbReference>